<keyword evidence="2" id="KW-1185">Reference proteome</keyword>
<comment type="caution">
    <text evidence="1">The sequence shown here is derived from an EMBL/GenBank/DDBJ whole genome shotgun (WGS) entry which is preliminary data.</text>
</comment>
<accession>A0A250WVD4</accession>
<dbReference type="AlphaFoldDB" id="A0A250WVD4"/>
<protein>
    <submittedName>
        <fullName evidence="1">Uncharacterized protein</fullName>
    </submittedName>
</protein>
<dbReference type="EMBL" id="BEGY01000008">
    <property type="protein sequence ID" value="GAX74582.1"/>
    <property type="molecule type" value="Genomic_DNA"/>
</dbReference>
<sequence>MSCRREIIISDSTVRVKYLQNMLPICPAIAMSGNVLLQENERDTLMPQPLITRCHRMAVVVKEMRPYMTAIIIIVSSSLHSAHSQLHMQRYQCRIHSNADHPSASFLAARDDTARISDHSERDVGLPIISQVYIHRQREYNKCSKNLLGAAGASSEEKKQRHNVIKTGTIACPTYSQEVSSELEACRDLNGTQDILPEFKIPLGLSALPNPATSPISLWLSTHHLGQPSFLDLLQQQLASEPFFKSTVPARLNSFSVLDFLSALPSYPLLAQLPQQHSSLLPLARPLHSLPSMSYVGGINTSPNLQV</sequence>
<reference evidence="1 2" key="1">
    <citation type="submission" date="2017-08" db="EMBL/GenBank/DDBJ databases">
        <title>Acidophilic green algal genome provides insights into adaptation to an acidic environment.</title>
        <authorList>
            <person name="Hirooka S."/>
            <person name="Hirose Y."/>
            <person name="Kanesaki Y."/>
            <person name="Higuchi S."/>
            <person name="Fujiwara T."/>
            <person name="Onuma R."/>
            <person name="Era A."/>
            <person name="Ohbayashi R."/>
            <person name="Uzuka A."/>
            <person name="Nozaki H."/>
            <person name="Yoshikawa H."/>
            <person name="Miyagishima S.Y."/>
        </authorList>
    </citation>
    <scope>NUCLEOTIDE SEQUENCE [LARGE SCALE GENOMIC DNA]</scope>
    <source>
        <strain evidence="1 2">NIES-2499</strain>
    </source>
</reference>
<name>A0A250WVD4_9CHLO</name>
<gene>
    <name evidence="1" type="ORF">CEUSTIGMA_g2031.t1</name>
</gene>
<proteinExistence type="predicted"/>
<evidence type="ECO:0000313" key="1">
    <source>
        <dbReference type="EMBL" id="GAX74582.1"/>
    </source>
</evidence>
<organism evidence="1 2">
    <name type="scientific">Chlamydomonas eustigma</name>
    <dbReference type="NCBI Taxonomy" id="1157962"/>
    <lineage>
        <taxon>Eukaryota</taxon>
        <taxon>Viridiplantae</taxon>
        <taxon>Chlorophyta</taxon>
        <taxon>core chlorophytes</taxon>
        <taxon>Chlorophyceae</taxon>
        <taxon>CS clade</taxon>
        <taxon>Chlamydomonadales</taxon>
        <taxon>Chlamydomonadaceae</taxon>
        <taxon>Chlamydomonas</taxon>
    </lineage>
</organism>
<evidence type="ECO:0000313" key="2">
    <source>
        <dbReference type="Proteomes" id="UP000232323"/>
    </source>
</evidence>
<dbReference type="Proteomes" id="UP000232323">
    <property type="component" value="Unassembled WGS sequence"/>
</dbReference>